<dbReference type="GO" id="GO:0009279">
    <property type="term" value="C:cell outer membrane"/>
    <property type="evidence" value="ECO:0007669"/>
    <property type="project" value="UniProtKB-SubCell"/>
</dbReference>
<dbReference type="RefSeq" id="WP_183305146.1">
    <property type="nucleotide sequence ID" value="NZ_JACIEP010000001.1"/>
</dbReference>
<comment type="subcellular location">
    <subcellularLocation>
        <location evidence="1">Cell outer membrane</location>
    </subcellularLocation>
</comment>
<gene>
    <name evidence="8" type="ORF">GGR21_000063</name>
</gene>
<dbReference type="InterPro" id="IPR011990">
    <property type="entry name" value="TPR-like_helical_dom_sf"/>
</dbReference>
<dbReference type="EMBL" id="JACIEP010000001">
    <property type="protein sequence ID" value="MBB4034178.1"/>
    <property type="molecule type" value="Genomic_DNA"/>
</dbReference>
<dbReference type="InterPro" id="IPR033985">
    <property type="entry name" value="SusD-like_N"/>
</dbReference>
<reference evidence="8 9" key="1">
    <citation type="submission" date="2020-08" db="EMBL/GenBank/DDBJ databases">
        <title>Genomic Encyclopedia of Type Strains, Phase IV (KMG-IV): sequencing the most valuable type-strain genomes for metagenomic binning, comparative biology and taxonomic classification.</title>
        <authorList>
            <person name="Goeker M."/>
        </authorList>
    </citation>
    <scope>NUCLEOTIDE SEQUENCE [LARGE SCALE GENOMIC DNA]</scope>
    <source>
        <strain evidence="8 9">DSM 104969</strain>
    </source>
</reference>
<keyword evidence="5" id="KW-0998">Cell outer membrane</keyword>
<evidence type="ECO:0008006" key="10">
    <source>
        <dbReference type="Google" id="ProtNLM"/>
    </source>
</evidence>
<evidence type="ECO:0000256" key="4">
    <source>
        <dbReference type="ARBA" id="ARBA00023136"/>
    </source>
</evidence>
<dbReference type="Pfam" id="PF14322">
    <property type="entry name" value="SusD-like_3"/>
    <property type="match status" value="1"/>
</dbReference>
<evidence type="ECO:0000313" key="9">
    <source>
        <dbReference type="Proteomes" id="UP000555103"/>
    </source>
</evidence>
<dbReference type="AlphaFoldDB" id="A0A840CJI8"/>
<feature type="domain" description="RagB/SusD" evidence="6">
    <location>
        <begin position="324"/>
        <end position="622"/>
    </location>
</feature>
<evidence type="ECO:0000313" key="8">
    <source>
        <dbReference type="EMBL" id="MBB4034178.1"/>
    </source>
</evidence>
<proteinExistence type="inferred from homology"/>
<keyword evidence="9" id="KW-1185">Reference proteome</keyword>
<comment type="similarity">
    <text evidence="2">Belongs to the SusD family.</text>
</comment>
<accession>A0A840CJI8</accession>
<protein>
    <recommendedName>
        <fullName evidence="10">RagB/SusD family nutrient uptake outer membrane protein</fullName>
    </recommendedName>
</protein>
<keyword evidence="3" id="KW-0732">Signal</keyword>
<evidence type="ECO:0000256" key="1">
    <source>
        <dbReference type="ARBA" id="ARBA00004442"/>
    </source>
</evidence>
<evidence type="ECO:0000256" key="3">
    <source>
        <dbReference type="ARBA" id="ARBA00022729"/>
    </source>
</evidence>
<evidence type="ECO:0000256" key="5">
    <source>
        <dbReference type="ARBA" id="ARBA00023237"/>
    </source>
</evidence>
<evidence type="ECO:0000259" key="6">
    <source>
        <dbReference type="Pfam" id="PF07980"/>
    </source>
</evidence>
<dbReference type="InterPro" id="IPR012944">
    <property type="entry name" value="SusD_RagB_dom"/>
</dbReference>
<feature type="domain" description="SusD-like N-terminal" evidence="7">
    <location>
        <begin position="26"/>
        <end position="223"/>
    </location>
</feature>
<name>A0A840CJI8_9BACT</name>
<evidence type="ECO:0000256" key="2">
    <source>
        <dbReference type="ARBA" id="ARBA00006275"/>
    </source>
</evidence>
<dbReference type="Proteomes" id="UP000555103">
    <property type="component" value="Unassembled WGS sequence"/>
</dbReference>
<keyword evidence="4" id="KW-0472">Membrane</keyword>
<organism evidence="8 9">
    <name type="scientific">Dysgonomonas hofstadii</name>
    <dbReference type="NCBI Taxonomy" id="637886"/>
    <lineage>
        <taxon>Bacteria</taxon>
        <taxon>Pseudomonadati</taxon>
        <taxon>Bacteroidota</taxon>
        <taxon>Bacteroidia</taxon>
        <taxon>Bacteroidales</taxon>
        <taxon>Dysgonomonadaceae</taxon>
        <taxon>Dysgonomonas</taxon>
    </lineage>
</organism>
<dbReference type="Pfam" id="PF07980">
    <property type="entry name" value="SusD_RagB"/>
    <property type="match status" value="1"/>
</dbReference>
<dbReference type="SUPFAM" id="SSF48452">
    <property type="entry name" value="TPR-like"/>
    <property type="match status" value="1"/>
</dbReference>
<sequence>MKHKIKNIINSVFILISFLFIHTGCDYLDKEPDNIRTFDMIWETRADAEAYLYNIYGYIWVTLDDFSTLGVSDETSVPYGNVNARKIIEGNWNASSGIFDNWSTCYKGIRESLVFEANIDRVPSSILSDKLKVQYKAESKFLRGWFYWKLLQQYGPFVIITQPMGMSDDYDIYTRSPFDDCVTHICNLMDEAAGVLPDEWASSANYGRPSKGSCLAVKSQVLLLAASELWNGNTRFANFKNHDGTPLAPASYDPEKWKQAADAAKDVIDMNIHKLFTNLDEGDVDFDPYLSYRNVFLTNWNKEILFSTNISDSWQWGHEKRCAPNPGGYNMQNATQNIVDAFYTRNGKDIYDDASYMETGFATVDDPARYGFEQDQVNRGYSKGEWNMYVNREPRFYVNIQYNGRPVLPAPSVDDKNFFSSDANKDGRGRAEFYATGLSGAKTNNMPDVTGYCVLKRVSPETNIRIDKASYRPFIQIRYAEILLNYVEALNEYNPNDPDIKTYLNEVRTRAGIPGIEVAYPAALGKKEEMRKWIIRERQIELAFESDRYWTLCRRLLYELPENRTIQRMNVNADDGGQRFSFEGFYTRQRMPDRYWSNKMYLFPVSQYELDRGKGLVQNPGW</sequence>
<evidence type="ECO:0000259" key="7">
    <source>
        <dbReference type="Pfam" id="PF14322"/>
    </source>
</evidence>
<dbReference type="Gene3D" id="1.25.40.390">
    <property type="match status" value="1"/>
</dbReference>
<comment type="caution">
    <text evidence="8">The sequence shown here is derived from an EMBL/GenBank/DDBJ whole genome shotgun (WGS) entry which is preliminary data.</text>
</comment>